<evidence type="ECO:0000259" key="10">
    <source>
        <dbReference type="PROSITE" id="PS00906"/>
    </source>
</evidence>
<keyword evidence="7" id="KW-0963">Cytoplasm</keyword>
<sequence length="387" mass="42347">MEAVLGLDRGRHLAGLQGQEGLLKGGDVGALRLAAKLPPGLPGAASMEGVNDLILRAARGEPTPRPPVWFMRQAGRYQKSYQEIRKRYTLPEIVKNPEVAAEVTLLPVRELGVDAAILFADITTPLYGMGVALDLVEGKGPVIHKPIRDKEGVEALRPLVPEEAVPFVLEAIRLLKKELKVPLIGFAGAPFTLASYLVEGGPSRHFLQVKAFMYGEEALWHRLMEKLTEAMARYLEAQARAGADLLQVFDSWVGALGPADYRRYVKPHMKRLFQALRPLGVPVIHFGVGTMGLLQEMREAGGDVMGLDHHTPLPWAREVLGNTPVQGNLDPAVLFAPKEVIRREVGRILEENAGRAGHIFNLGHGILPKTPHDHVAYVVELVKEVAA</sequence>
<name>A0ABM5VPS8_THEA5</name>
<feature type="domain" description="Uroporphyrinogen decarboxylase (URO-D)" evidence="11">
    <location>
        <begin position="184"/>
        <end position="200"/>
    </location>
</feature>
<evidence type="ECO:0000259" key="11">
    <source>
        <dbReference type="PROSITE" id="PS00907"/>
    </source>
</evidence>
<evidence type="ECO:0000256" key="5">
    <source>
        <dbReference type="ARBA" id="ARBA00023239"/>
    </source>
</evidence>
<comment type="function">
    <text evidence="7">Catalyzes the decarboxylation of four acetate groups of uroporphyrinogen-III to yield coproporphyrinogen-III.</text>
</comment>
<evidence type="ECO:0000256" key="2">
    <source>
        <dbReference type="ARBA" id="ARBA00009935"/>
    </source>
</evidence>
<dbReference type="CDD" id="cd00717">
    <property type="entry name" value="URO-D"/>
    <property type="match status" value="1"/>
</dbReference>
<keyword evidence="13" id="KW-1185">Reference proteome</keyword>
<reference evidence="13" key="1">
    <citation type="journal article" date="2015" name="PLoS ONE">
        <title>Complete Genome Sequence of Thermus aquaticus Y51MC23.</title>
        <authorList>
            <person name="Brumm P.J."/>
            <person name="Monsma S."/>
            <person name="Keough B."/>
            <person name="Jasinovica S."/>
            <person name="Ferguson E."/>
            <person name="Schoenfeld T."/>
            <person name="Lodes M."/>
            <person name="Mead D.A."/>
        </authorList>
    </citation>
    <scope>NUCLEOTIDE SEQUENCE [LARGE SCALE GENOMIC DNA]</scope>
    <source>
        <strain evidence="13">BAA-2747 / Y51MC23</strain>
    </source>
</reference>
<proteinExistence type="inferred from homology"/>
<dbReference type="PROSITE" id="PS00907">
    <property type="entry name" value="UROD_2"/>
    <property type="match status" value="1"/>
</dbReference>
<dbReference type="PANTHER" id="PTHR21091:SF169">
    <property type="entry name" value="UROPORPHYRINOGEN DECARBOXYLASE"/>
    <property type="match status" value="1"/>
</dbReference>
<evidence type="ECO:0000313" key="13">
    <source>
        <dbReference type="Proteomes" id="UP000058660"/>
    </source>
</evidence>
<keyword evidence="4 7" id="KW-0210">Decarboxylase</keyword>
<feature type="site" description="Transition state stabilizer" evidence="7">
    <location>
        <position position="121"/>
    </location>
</feature>
<comment type="pathway">
    <text evidence="1 7 8">Porphyrin-containing compound metabolism; protoporphyrin-IX biosynthesis; coproporphyrinogen-III from 5-aminolevulinate: step 4/4.</text>
</comment>
<dbReference type="InterPro" id="IPR006361">
    <property type="entry name" value="Uroporphyrinogen_deCO2ase_HemE"/>
</dbReference>
<comment type="subunit">
    <text evidence="7">Homodimer.</text>
</comment>
<accession>A0ABM5VPS8</accession>
<feature type="binding site" evidence="7">
    <location>
        <position position="251"/>
    </location>
    <ligand>
        <name>substrate</name>
    </ligand>
</feature>
<feature type="binding site" evidence="7">
    <location>
        <position position="121"/>
    </location>
    <ligand>
        <name>substrate</name>
    </ligand>
</feature>
<dbReference type="Gene3D" id="3.20.20.210">
    <property type="match status" value="1"/>
</dbReference>
<feature type="binding site" evidence="7">
    <location>
        <begin position="72"/>
        <end position="76"/>
    </location>
    <ligand>
        <name>substrate</name>
    </ligand>
</feature>
<evidence type="ECO:0000256" key="6">
    <source>
        <dbReference type="ARBA" id="ARBA00023244"/>
    </source>
</evidence>
<evidence type="ECO:0000256" key="4">
    <source>
        <dbReference type="ARBA" id="ARBA00022793"/>
    </source>
</evidence>
<dbReference type="NCBIfam" id="TIGR01464">
    <property type="entry name" value="hemE"/>
    <property type="match status" value="1"/>
</dbReference>
<evidence type="ECO:0000313" key="12">
    <source>
        <dbReference type="EMBL" id="ALJ91540.1"/>
    </source>
</evidence>
<dbReference type="HAMAP" id="MF_00218">
    <property type="entry name" value="URO_D"/>
    <property type="match status" value="1"/>
</dbReference>
<comment type="caution">
    <text evidence="7">Lacks conserved residue(s) required for the propagation of feature annotation.</text>
</comment>
<evidence type="ECO:0000256" key="8">
    <source>
        <dbReference type="RuleBase" id="RU000554"/>
    </source>
</evidence>
<keyword evidence="5 7" id="KW-0456">Lyase</keyword>
<protein>
    <recommendedName>
        <fullName evidence="3 7">Uroporphyrinogen decarboxylase</fullName>
        <shortName evidence="7">UPD</shortName>
        <shortName evidence="7">URO-D</shortName>
        <ecNumber evidence="3 7">4.1.1.37</ecNumber>
    </recommendedName>
</protein>
<keyword evidence="6 7" id="KW-0627">Porphyrin biosynthesis</keyword>
<feature type="domain" description="Uroporphyrinogen decarboxylase (URO-D)" evidence="10">
    <location>
        <begin position="67"/>
        <end position="76"/>
    </location>
</feature>
<feature type="binding site" evidence="7">
    <location>
        <position position="196"/>
    </location>
    <ligand>
        <name>substrate</name>
    </ligand>
</feature>
<evidence type="ECO:0000256" key="7">
    <source>
        <dbReference type="HAMAP-Rule" id="MF_00218"/>
    </source>
</evidence>
<dbReference type="Proteomes" id="UP000058660">
    <property type="component" value="Chromosome"/>
</dbReference>
<dbReference type="SUPFAM" id="SSF51726">
    <property type="entry name" value="UROD/MetE-like"/>
    <property type="match status" value="1"/>
</dbReference>
<gene>
    <name evidence="7" type="primary">hemE</name>
    <name evidence="12" type="ORF">TO73_1708</name>
</gene>
<dbReference type="PANTHER" id="PTHR21091">
    <property type="entry name" value="METHYLTETRAHYDROFOLATE:HOMOCYSTEINE METHYLTRANSFERASE RELATED"/>
    <property type="match status" value="1"/>
</dbReference>
<dbReference type="EC" id="4.1.1.37" evidence="3 7"/>
<feature type="binding site" evidence="7">
    <location>
        <position position="364"/>
    </location>
    <ligand>
        <name>substrate</name>
    </ligand>
</feature>
<evidence type="ECO:0000256" key="3">
    <source>
        <dbReference type="ARBA" id="ARBA00012288"/>
    </source>
</evidence>
<comment type="subcellular location">
    <subcellularLocation>
        <location evidence="7">Cytoplasm</location>
    </subcellularLocation>
</comment>
<dbReference type="InterPro" id="IPR038071">
    <property type="entry name" value="UROD/MetE-like_sf"/>
</dbReference>
<comment type="catalytic activity">
    <reaction evidence="7 8">
        <text>uroporphyrinogen III + 4 H(+) = coproporphyrinogen III + 4 CO2</text>
        <dbReference type="Rhea" id="RHEA:19865"/>
        <dbReference type="ChEBI" id="CHEBI:15378"/>
        <dbReference type="ChEBI" id="CHEBI:16526"/>
        <dbReference type="ChEBI" id="CHEBI:57308"/>
        <dbReference type="ChEBI" id="CHEBI:57309"/>
        <dbReference type="EC" id="4.1.1.37"/>
    </reaction>
</comment>
<dbReference type="Pfam" id="PF01208">
    <property type="entry name" value="URO-D"/>
    <property type="match status" value="1"/>
</dbReference>
<dbReference type="PROSITE" id="PS00906">
    <property type="entry name" value="UROD_1"/>
    <property type="match status" value="1"/>
</dbReference>
<comment type="similarity">
    <text evidence="2 7 9">Belongs to the uroporphyrinogen decarboxylase family.</text>
</comment>
<dbReference type="InterPro" id="IPR000257">
    <property type="entry name" value="Uroporphyrinogen_deCOase"/>
</dbReference>
<organism evidence="12 13">
    <name type="scientific">Thermus aquaticus (strain ATCC BAA-2747 / Y51MC23)</name>
    <dbReference type="NCBI Taxonomy" id="498848"/>
    <lineage>
        <taxon>Bacteria</taxon>
        <taxon>Thermotogati</taxon>
        <taxon>Deinococcota</taxon>
        <taxon>Deinococci</taxon>
        <taxon>Thermales</taxon>
        <taxon>Thermaceae</taxon>
        <taxon>Thermus</taxon>
    </lineage>
</organism>
<evidence type="ECO:0000256" key="9">
    <source>
        <dbReference type="RuleBase" id="RU004169"/>
    </source>
</evidence>
<dbReference type="EMBL" id="CP010822">
    <property type="protein sequence ID" value="ALJ91540.1"/>
    <property type="molecule type" value="Genomic_DNA"/>
</dbReference>
<evidence type="ECO:0000256" key="1">
    <source>
        <dbReference type="ARBA" id="ARBA00004804"/>
    </source>
</evidence>
<dbReference type="GO" id="GO:0004853">
    <property type="term" value="F:uroporphyrinogen decarboxylase activity"/>
    <property type="evidence" value="ECO:0007669"/>
    <property type="project" value="UniProtKB-EC"/>
</dbReference>